<comment type="subcellular location">
    <subcellularLocation>
        <location evidence="1">Cell membrane</location>
        <topology evidence="1">Multi-pass membrane protein</topology>
    </subcellularLocation>
</comment>
<dbReference type="GeneID" id="410454"/>
<keyword evidence="7" id="KW-0915">Sodium</keyword>
<dbReference type="Pfam" id="PF00474">
    <property type="entry name" value="SSF"/>
    <property type="match status" value="1"/>
</dbReference>
<feature type="transmembrane region" description="Helical" evidence="12">
    <location>
        <begin position="59"/>
        <end position="79"/>
    </location>
</feature>
<dbReference type="InterPro" id="IPR051163">
    <property type="entry name" value="Sodium:Solute_Symporter_SSF"/>
</dbReference>
<evidence type="ECO:0000256" key="12">
    <source>
        <dbReference type="SAM" id="Phobius"/>
    </source>
</evidence>
<evidence type="ECO:0000256" key="7">
    <source>
        <dbReference type="ARBA" id="ARBA00023053"/>
    </source>
</evidence>
<evidence type="ECO:0000256" key="2">
    <source>
        <dbReference type="ARBA" id="ARBA00006434"/>
    </source>
</evidence>
<evidence type="ECO:0000313" key="14">
    <source>
        <dbReference type="Proteomes" id="UP000005203"/>
    </source>
</evidence>
<dbReference type="KEGG" id="ame:410454"/>
<proteinExistence type="inferred from homology"/>
<dbReference type="Gene3D" id="1.20.1730.10">
    <property type="entry name" value="Sodium/glucose cotransporter"/>
    <property type="match status" value="1"/>
</dbReference>
<gene>
    <name evidence="13" type="primary">410454</name>
    <name evidence="15" type="synonym">LOC410454</name>
</gene>
<evidence type="ECO:0000256" key="1">
    <source>
        <dbReference type="ARBA" id="ARBA00004651"/>
    </source>
</evidence>
<sequence>MDGEESKGSNEVSKLQWADYLVIGVMLSISAGIGIYYRFTGGRQRTAEEYFSANRTMGVVPLAIALTVSFMSAITLLGISAENYVHGTQITLLYLGGFFGTPIALYFYLPVFTELNSMSVYEYLEKRFGIGARLVTSCANFLQLLLYTGVVLFAPSLALEATTGLSGNASVLLIGMICTFYSTVGGIKAVLITDVFQGLLMFVGVGCVLGIAAGDLDGGLSNVWSIAQQGGRIEFFDFRVDPTVRHTWWGLLIGGTTIFLSLYAVNQVQVQRLLTAKSLKASQNALILSGPITLALGIMTSFSGLVLYAVYRNCDPLMSGKISSFDKIMPYFAADRMSRVPGVTGLFISGVFSASLSTISAMLNSLAAVALEDYVKPGCRKIGLQFPEERATLIGKVLAVSNGFSCLAVAFIARSMGSLVETAIGISGAIGGPILGIFTLGMFVERANESGAITGIVSALITCMWAAFGPKPNVQLLPLSVQGCDNSTTLLFDYRNATQSDEHVDDSSDFYLYRVSYIWYNPLGFFITLIVGYVTSLITSRIFHKDAREPDPSLFVPFLASRIRRRRQNEGKTTNSQVFVLESRK</sequence>
<accession>A0A7M7GS17</accession>
<feature type="transmembrane region" description="Helical" evidence="12">
    <location>
        <begin position="346"/>
        <end position="371"/>
    </location>
</feature>
<keyword evidence="8" id="KW-0406">Ion transport</keyword>
<dbReference type="RefSeq" id="XP_006560437.1">
    <property type="nucleotide sequence ID" value="XM_006560374.3"/>
</dbReference>
<evidence type="ECO:0000256" key="4">
    <source>
        <dbReference type="ARBA" id="ARBA00022475"/>
    </source>
</evidence>
<reference evidence="15" key="2">
    <citation type="submission" date="2025-04" db="UniProtKB">
        <authorList>
            <consortium name="RefSeq"/>
        </authorList>
    </citation>
    <scope>IDENTIFICATION</scope>
    <source>
        <strain evidence="15">DH4</strain>
        <tissue evidence="15">Whole body</tissue>
    </source>
</reference>
<evidence type="ECO:0000256" key="3">
    <source>
        <dbReference type="ARBA" id="ARBA00022448"/>
    </source>
</evidence>
<protein>
    <submittedName>
        <fullName evidence="15">Sodium-dependent multivitamin transporter isoform X1</fullName>
    </submittedName>
</protein>
<feature type="transmembrane region" description="Helical" evidence="12">
    <location>
        <begin position="391"/>
        <end position="412"/>
    </location>
</feature>
<evidence type="ECO:0000313" key="15">
    <source>
        <dbReference type="RefSeq" id="XP_006560437.1"/>
    </source>
</evidence>
<accession>A0A8B6YW75</accession>
<evidence type="ECO:0000313" key="13">
    <source>
        <dbReference type="EnsemblMetazoa" id="XP_006560437"/>
    </source>
</evidence>
<evidence type="ECO:0000256" key="10">
    <source>
        <dbReference type="ARBA" id="ARBA00023201"/>
    </source>
</evidence>
<keyword evidence="10" id="KW-0739">Sodium transport</keyword>
<feature type="transmembrane region" description="Helical" evidence="12">
    <location>
        <begin position="424"/>
        <end position="444"/>
    </location>
</feature>
<dbReference type="EnsemblMetazoa" id="XM_006560374">
    <property type="protein sequence ID" value="XP_006560437"/>
    <property type="gene ID" value="LOC410454"/>
</dbReference>
<dbReference type="PROSITE" id="PS50283">
    <property type="entry name" value="NA_SOLUT_SYMP_3"/>
    <property type="match status" value="1"/>
</dbReference>
<keyword evidence="6 12" id="KW-1133">Transmembrane helix</keyword>
<feature type="transmembrane region" description="Helical" evidence="12">
    <location>
        <begin position="247"/>
        <end position="265"/>
    </location>
</feature>
<comment type="similarity">
    <text evidence="2 11">Belongs to the sodium:solute symporter (SSF) (TC 2.A.21) family.</text>
</comment>
<name>A0A7M7GS17_APIME</name>
<keyword evidence="5 12" id="KW-0812">Transmembrane</keyword>
<dbReference type="PANTHER" id="PTHR42985:SF40">
    <property type="entry name" value="LD47995P-RELATED"/>
    <property type="match status" value="1"/>
</dbReference>
<keyword evidence="9 12" id="KW-0472">Membrane</keyword>
<dbReference type="GO" id="GO:0005886">
    <property type="term" value="C:plasma membrane"/>
    <property type="evidence" value="ECO:0007669"/>
    <property type="project" value="UniProtKB-SubCell"/>
</dbReference>
<dbReference type="OMA" id="IEMEMNA"/>
<keyword evidence="4" id="KW-1003">Cell membrane</keyword>
<feature type="transmembrane region" description="Helical" evidence="12">
    <location>
        <begin position="286"/>
        <end position="311"/>
    </location>
</feature>
<feature type="transmembrane region" description="Helical" evidence="12">
    <location>
        <begin position="165"/>
        <end position="184"/>
    </location>
</feature>
<dbReference type="InterPro" id="IPR001734">
    <property type="entry name" value="Na/solute_symporter"/>
</dbReference>
<feature type="transmembrane region" description="Helical" evidence="12">
    <location>
        <begin position="20"/>
        <end position="39"/>
    </location>
</feature>
<dbReference type="GO" id="GO:0015293">
    <property type="term" value="F:symporter activity"/>
    <property type="evidence" value="ECO:0007669"/>
    <property type="project" value="TreeGrafter"/>
</dbReference>
<dbReference type="InterPro" id="IPR038377">
    <property type="entry name" value="Na/Glc_symporter_sf"/>
</dbReference>
<dbReference type="NCBIfam" id="TIGR00813">
    <property type="entry name" value="sss"/>
    <property type="match status" value="1"/>
</dbReference>
<feature type="transmembrane region" description="Helical" evidence="12">
    <location>
        <begin position="91"/>
        <end position="109"/>
    </location>
</feature>
<evidence type="ECO:0000256" key="11">
    <source>
        <dbReference type="RuleBase" id="RU362091"/>
    </source>
</evidence>
<evidence type="ECO:0000256" key="8">
    <source>
        <dbReference type="ARBA" id="ARBA00023065"/>
    </source>
</evidence>
<feature type="transmembrane region" description="Helical" evidence="12">
    <location>
        <begin position="196"/>
        <end position="214"/>
    </location>
</feature>
<organism evidence="13">
    <name type="scientific">Apis mellifera</name>
    <name type="common">Honeybee</name>
    <dbReference type="NCBI Taxonomy" id="7460"/>
    <lineage>
        <taxon>Eukaryota</taxon>
        <taxon>Metazoa</taxon>
        <taxon>Ecdysozoa</taxon>
        <taxon>Arthropoda</taxon>
        <taxon>Hexapoda</taxon>
        <taxon>Insecta</taxon>
        <taxon>Pterygota</taxon>
        <taxon>Neoptera</taxon>
        <taxon>Endopterygota</taxon>
        <taxon>Hymenoptera</taxon>
        <taxon>Apocrita</taxon>
        <taxon>Aculeata</taxon>
        <taxon>Apoidea</taxon>
        <taxon>Anthophila</taxon>
        <taxon>Apidae</taxon>
        <taxon>Apis</taxon>
    </lineage>
</organism>
<dbReference type="CDD" id="cd11492">
    <property type="entry name" value="SLC5sbd_NIS-SMVT"/>
    <property type="match status" value="1"/>
</dbReference>
<feature type="transmembrane region" description="Helical" evidence="12">
    <location>
        <begin position="517"/>
        <end position="538"/>
    </location>
</feature>
<keyword evidence="14" id="KW-1185">Reference proteome</keyword>
<feature type="transmembrane region" description="Helical" evidence="12">
    <location>
        <begin position="130"/>
        <end position="153"/>
    </location>
</feature>
<evidence type="ECO:0000256" key="5">
    <source>
        <dbReference type="ARBA" id="ARBA00022692"/>
    </source>
</evidence>
<keyword evidence="3" id="KW-0813">Transport</keyword>
<feature type="transmembrane region" description="Helical" evidence="12">
    <location>
        <begin position="451"/>
        <end position="468"/>
    </location>
</feature>
<evidence type="ECO:0000256" key="9">
    <source>
        <dbReference type="ARBA" id="ARBA00023136"/>
    </source>
</evidence>
<reference evidence="13" key="1">
    <citation type="submission" date="2021-01" db="UniProtKB">
        <authorList>
            <consortium name="EnsemblMetazoa"/>
        </authorList>
    </citation>
    <scope>IDENTIFICATION</scope>
    <source>
        <strain evidence="13">DH4</strain>
    </source>
</reference>
<dbReference type="OrthoDB" id="6132759at2759"/>
<evidence type="ECO:0000256" key="6">
    <source>
        <dbReference type="ARBA" id="ARBA00022989"/>
    </source>
</evidence>
<dbReference type="Proteomes" id="UP000005203">
    <property type="component" value="Linkage group LG13"/>
</dbReference>
<dbReference type="GO" id="GO:0006814">
    <property type="term" value="P:sodium ion transport"/>
    <property type="evidence" value="ECO:0007669"/>
    <property type="project" value="UniProtKB-KW"/>
</dbReference>
<dbReference type="PANTHER" id="PTHR42985">
    <property type="entry name" value="SODIUM-COUPLED MONOCARBOXYLATE TRANSPORTER"/>
    <property type="match status" value="1"/>
</dbReference>
<dbReference type="AlphaFoldDB" id="A0A7M7GS17"/>